<sequence length="344" mass="34835">MVYPRSLELVLTKILALIPLAAAAAAAAESGNASPTALRKLPPDLNAKLFPEHLAFMAVAVDVDVDAESMSSGSNMSLALMSGPRIYERAFAAHFDETQEGVLRRAAEALRLLEKRSSCPANMNSCADVGSPNKCCQDGTYCTDVSDTMVGHVACCPEGSTCEGAVSQCPSSAVSCPASLGGGCCLEGYECTLTATSATTSKTSTAETITTETGSETGSEPESSTETTKETSAKTFSCPAPSSTTTITGAGVTVVVKGDTLPTSEATGTCAGGWTMCGASAGPTAGCCPSGYKCGTASCFSAQASQTERVQKEFPKDGGVAPLGVGKRCLAALVVVGTLASHIL</sequence>
<keyword evidence="4" id="KW-1185">Reference proteome</keyword>
<reference evidence="3" key="1">
    <citation type="submission" date="2020-03" db="EMBL/GenBank/DDBJ databases">
        <title>Site-based positive gene gene selection in Geosmithia morbida across the United States reveals a broad range of putative effectors and factors for local host and environmental adapation.</title>
        <authorList>
            <person name="Onufrak A."/>
            <person name="Murdoch R.W."/>
            <person name="Gazis R."/>
            <person name="Huff M."/>
            <person name="Staton M."/>
            <person name="Klingeman W."/>
            <person name="Hadziabdic D."/>
        </authorList>
    </citation>
    <scope>NUCLEOTIDE SEQUENCE</scope>
    <source>
        <strain evidence="3">1262</strain>
    </source>
</reference>
<feature type="chain" id="PRO_5040477562" evidence="2">
    <location>
        <begin position="24"/>
        <end position="344"/>
    </location>
</feature>
<name>A0A9P4YZ44_9HYPO</name>
<dbReference type="EMBL" id="JAANYQ010000002">
    <property type="protein sequence ID" value="KAF4125736.1"/>
    <property type="molecule type" value="Genomic_DNA"/>
</dbReference>
<organism evidence="3 4">
    <name type="scientific">Geosmithia morbida</name>
    <dbReference type="NCBI Taxonomy" id="1094350"/>
    <lineage>
        <taxon>Eukaryota</taxon>
        <taxon>Fungi</taxon>
        <taxon>Dikarya</taxon>
        <taxon>Ascomycota</taxon>
        <taxon>Pezizomycotina</taxon>
        <taxon>Sordariomycetes</taxon>
        <taxon>Hypocreomycetidae</taxon>
        <taxon>Hypocreales</taxon>
        <taxon>Bionectriaceae</taxon>
        <taxon>Geosmithia</taxon>
    </lineage>
</organism>
<dbReference type="AlphaFoldDB" id="A0A9P4YZ44"/>
<accession>A0A9P4YZ44</accession>
<comment type="caution">
    <text evidence="3">The sequence shown here is derived from an EMBL/GenBank/DDBJ whole genome shotgun (WGS) entry which is preliminary data.</text>
</comment>
<dbReference type="PANTHER" id="PTHR39599">
    <property type="entry name" value="GPI-ANCHORED PROTEIN (EUROFUNG)-RELATED-RELATED"/>
    <property type="match status" value="1"/>
</dbReference>
<gene>
    <name evidence="3" type="ORF">GMORB2_0980</name>
</gene>
<evidence type="ECO:0000313" key="4">
    <source>
        <dbReference type="Proteomes" id="UP000749293"/>
    </source>
</evidence>
<dbReference type="GeneID" id="55967210"/>
<feature type="compositionally biased region" description="Low complexity" evidence="1">
    <location>
        <begin position="202"/>
        <end position="226"/>
    </location>
</feature>
<evidence type="ECO:0000256" key="1">
    <source>
        <dbReference type="SAM" id="MobiDB-lite"/>
    </source>
</evidence>
<dbReference type="PANTHER" id="PTHR39599:SF1">
    <property type="entry name" value="GPI-ANCHORED PROTEIN (EUROFUNG)"/>
    <property type="match status" value="1"/>
</dbReference>
<feature type="signal peptide" evidence="2">
    <location>
        <begin position="1"/>
        <end position="23"/>
    </location>
</feature>
<protein>
    <submittedName>
        <fullName evidence="3">GPI anchored protein</fullName>
    </submittedName>
</protein>
<keyword evidence="2" id="KW-0732">Signal</keyword>
<dbReference type="RefSeq" id="XP_035324388.1">
    <property type="nucleotide sequence ID" value="XM_035462964.1"/>
</dbReference>
<dbReference type="Proteomes" id="UP000749293">
    <property type="component" value="Unassembled WGS sequence"/>
</dbReference>
<evidence type="ECO:0000256" key="2">
    <source>
        <dbReference type="SAM" id="SignalP"/>
    </source>
</evidence>
<evidence type="ECO:0000313" key="3">
    <source>
        <dbReference type="EMBL" id="KAF4125736.1"/>
    </source>
</evidence>
<feature type="region of interest" description="Disordered" evidence="1">
    <location>
        <begin position="202"/>
        <end position="240"/>
    </location>
</feature>
<proteinExistence type="predicted"/>
<dbReference type="OrthoDB" id="2426396at2759"/>